<evidence type="ECO:0000259" key="5">
    <source>
        <dbReference type="PROSITE" id="PS50931"/>
    </source>
</evidence>
<keyword evidence="7" id="KW-1185">Reference proteome</keyword>
<accession>A0A1I4CYN4</accession>
<evidence type="ECO:0000256" key="2">
    <source>
        <dbReference type="ARBA" id="ARBA00023015"/>
    </source>
</evidence>
<keyword evidence="4" id="KW-0804">Transcription</keyword>
<gene>
    <name evidence="6" type="ORF">SAMN02745775_108231</name>
</gene>
<dbReference type="Gene3D" id="1.10.10.10">
    <property type="entry name" value="Winged helix-like DNA-binding domain superfamily/Winged helix DNA-binding domain"/>
    <property type="match status" value="1"/>
</dbReference>
<dbReference type="Gene3D" id="3.40.190.10">
    <property type="entry name" value="Periplasmic binding protein-like II"/>
    <property type="match status" value="2"/>
</dbReference>
<comment type="similarity">
    <text evidence="1">Belongs to the LysR transcriptional regulatory family.</text>
</comment>
<dbReference type="FunFam" id="1.10.10.10:FF:000001">
    <property type="entry name" value="LysR family transcriptional regulator"/>
    <property type="match status" value="1"/>
</dbReference>
<dbReference type="PANTHER" id="PTHR30419:SF8">
    <property type="entry name" value="NITROGEN ASSIMILATION TRANSCRIPTIONAL ACTIVATOR-RELATED"/>
    <property type="match status" value="1"/>
</dbReference>
<evidence type="ECO:0000256" key="4">
    <source>
        <dbReference type="ARBA" id="ARBA00023163"/>
    </source>
</evidence>
<organism evidence="6 7">
    <name type="scientific">Falsiroseomonas stagni DSM 19981</name>
    <dbReference type="NCBI Taxonomy" id="1123062"/>
    <lineage>
        <taxon>Bacteria</taxon>
        <taxon>Pseudomonadati</taxon>
        <taxon>Pseudomonadota</taxon>
        <taxon>Alphaproteobacteria</taxon>
        <taxon>Acetobacterales</taxon>
        <taxon>Roseomonadaceae</taxon>
        <taxon>Falsiroseomonas</taxon>
    </lineage>
</organism>
<dbReference type="InterPro" id="IPR000847">
    <property type="entry name" value="LysR_HTH_N"/>
</dbReference>
<dbReference type="Proteomes" id="UP000199473">
    <property type="component" value="Unassembled WGS sequence"/>
</dbReference>
<name>A0A1I4CYN4_9PROT</name>
<dbReference type="SUPFAM" id="SSF46785">
    <property type="entry name" value="Winged helix' DNA-binding domain"/>
    <property type="match status" value="1"/>
</dbReference>
<dbReference type="OrthoDB" id="9806538at2"/>
<keyword evidence="3 6" id="KW-0238">DNA-binding</keyword>
<dbReference type="SUPFAM" id="SSF53850">
    <property type="entry name" value="Periplasmic binding protein-like II"/>
    <property type="match status" value="1"/>
</dbReference>
<evidence type="ECO:0000256" key="3">
    <source>
        <dbReference type="ARBA" id="ARBA00023125"/>
    </source>
</evidence>
<evidence type="ECO:0000313" key="7">
    <source>
        <dbReference type="Proteomes" id="UP000199473"/>
    </source>
</evidence>
<dbReference type="Pfam" id="PF00126">
    <property type="entry name" value="HTH_1"/>
    <property type="match status" value="1"/>
</dbReference>
<dbReference type="GO" id="GO:0003700">
    <property type="term" value="F:DNA-binding transcription factor activity"/>
    <property type="evidence" value="ECO:0007669"/>
    <property type="project" value="InterPro"/>
</dbReference>
<dbReference type="RefSeq" id="WP_092961669.1">
    <property type="nucleotide sequence ID" value="NZ_FOSQ01000008.1"/>
</dbReference>
<dbReference type="PANTHER" id="PTHR30419">
    <property type="entry name" value="HTH-TYPE TRANSCRIPTIONAL REGULATOR YBHD"/>
    <property type="match status" value="1"/>
</dbReference>
<keyword evidence="2" id="KW-0805">Transcription regulation</keyword>
<evidence type="ECO:0000313" key="6">
    <source>
        <dbReference type="EMBL" id="SFK84981.1"/>
    </source>
</evidence>
<dbReference type="InterPro" id="IPR036390">
    <property type="entry name" value="WH_DNA-bd_sf"/>
</dbReference>
<dbReference type="GO" id="GO:0003677">
    <property type="term" value="F:DNA binding"/>
    <property type="evidence" value="ECO:0007669"/>
    <property type="project" value="UniProtKB-KW"/>
</dbReference>
<dbReference type="EMBL" id="FOSQ01000008">
    <property type="protein sequence ID" value="SFK84981.1"/>
    <property type="molecule type" value="Genomic_DNA"/>
</dbReference>
<evidence type="ECO:0000256" key="1">
    <source>
        <dbReference type="ARBA" id="ARBA00009437"/>
    </source>
</evidence>
<reference evidence="6 7" key="1">
    <citation type="submission" date="2016-10" db="EMBL/GenBank/DDBJ databases">
        <authorList>
            <person name="de Groot N.N."/>
        </authorList>
    </citation>
    <scope>NUCLEOTIDE SEQUENCE [LARGE SCALE GENOMIC DNA]</scope>
    <source>
        <strain evidence="6 7">DSM 19981</strain>
    </source>
</reference>
<dbReference type="InterPro" id="IPR050950">
    <property type="entry name" value="HTH-type_LysR_regulators"/>
</dbReference>
<dbReference type="InterPro" id="IPR005119">
    <property type="entry name" value="LysR_subst-bd"/>
</dbReference>
<dbReference type="GO" id="GO:0005829">
    <property type="term" value="C:cytosol"/>
    <property type="evidence" value="ECO:0007669"/>
    <property type="project" value="TreeGrafter"/>
</dbReference>
<dbReference type="PRINTS" id="PR00039">
    <property type="entry name" value="HTHLYSR"/>
</dbReference>
<sequence length="303" mass="33785">MDAQKLYYLSVIIEQGSFRKAAERLGISQPALSKSIERLETALNVRILDRNSRGISPTGVGEVLYSHARLIRDDIERAHYTVSNAVRRKAETRSITLGTLPTLAASVVPRAVSRWRRDDAKTTLKVVEKVQIELLLDLLRGQVDFIVGRTEYYDLVDGFRQRVLFRDQLHVFARRQHPLFAQPETDWPEATRFPWVCTMVGHQRNLLQGILNARGLAMPEQVTECTSIDFTISLVSESDHLGMLPRYIGTSARSGGALAALPIFDGKLNRDIALITRVTSPMATAGNALVAHIEAVGAEMARL</sequence>
<dbReference type="STRING" id="1123062.SAMN02745775_108231"/>
<protein>
    <submittedName>
        <fullName evidence="6">DNA-binding transcriptional regulator, LysR family</fullName>
    </submittedName>
</protein>
<proteinExistence type="inferred from homology"/>
<dbReference type="PROSITE" id="PS50931">
    <property type="entry name" value="HTH_LYSR"/>
    <property type="match status" value="1"/>
</dbReference>
<dbReference type="Pfam" id="PF03466">
    <property type="entry name" value="LysR_substrate"/>
    <property type="match status" value="1"/>
</dbReference>
<dbReference type="InterPro" id="IPR036388">
    <property type="entry name" value="WH-like_DNA-bd_sf"/>
</dbReference>
<dbReference type="AlphaFoldDB" id="A0A1I4CYN4"/>
<feature type="domain" description="HTH lysR-type" evidence="5">
    <location>
        <begin position="1"/>
        <end position="58"/>
    </location>
</feature>